<feature type="active site" description="Schiff-base intermediate with substrate" evidence="7">
    <location>
        <position position="28"/>
    </location>
</feature>
<organism evidence="8 9">
    <name type="scientific">Ignisphaera cupida</name>
    <dbReference type="NCBI Taxonomy" id="3050454"/>
    <lineage>
        <taxon>Archaea</taxon>
        <taxon>Thermoproteota</taxon>
        <taxon>Thermoprotei</taxon>
        <taxon>Desulfurococcales</taxon>
        <taxon>Desulfurococcaceae</taxon>
        <taxon>Ignisphaera</taxon>
    </lineage>
</organism>
<evidence type="ECO:0000256" key="1">
    <source>
        <dbReference type="ARBA" id="ARBA00003810"/>
    </source>
</evidence>
<evidence type="ECO:0000313" key="9">
    <source>
        <dbReference type="Proteomes" id="UP001529235"/>
    </source>
</evidence>
<reference evidence="8 9" key="1">
    <citation type="submission" date="2023-05" db="EMBL/GenBank/DDBJ databases">
        <title>A new hyperthermophilic archaea 'Ignisphaera cupida' sp. nov. and description of the family 'Ignisphaeraceae' fam. nov.</title>
        <authorList>
            <person name="Podosokorskaya O.A."/>
            <person name="Elcheninov A.G."/>
            <person name="Klukina A."/>
            <person name="Merkel A.Y."/>
        </authorList>
    </citation>
    <scope>NUCLEOTIDE SEQUENCE [LARGE SCALE GENOMIC DNA]</scope>
    <source>
        <strain evidence="8 9">4213-co</strain>
    </source>
</reference>
<dbReference type="InterPro" id="IPR007565">
    <property type="entry name" value="4HFCP_synth"/>
</dbReference>
<dbReference type="InterPro" id="IPR036822">
    <property type="entry name" value="CutC-like_dom_sf"/>
</dbReference>
<dbReference type="AlphaFoldDB" id="A0ABD4Z5Z3"/>
<dbReference type="SUPFAM" id="SSF110395">
    <property type="entry name" value="CutC-like"/>
    <property type="match status" value="1"/>
</dbReference>
<keyword evidence="3" id="KW-0456">Lyase</keyword>
<evidence type="ECO:0000256" key="4">
    <source>
        <dbReference type="ARBA" id="ARBA00023270"/>
    </source>
</evidence>
<evidence type="ECO:0000256" key="7">
    <source>
        <dbReference type="PIRSR" id="PIRSR015957-1"/>
    </source>
</evidence>
<feature type="active site" description="Proton acceptor" evidence="7">
    <location>
        <position position="85"/>
    </location>
</feature>
<dbReference type="EC" id="4.2.3.153" evidence="2"/>
<dbReference type="Pfam" id="PF04476">
    <property type="entry name" value="4HFCP_synth"/>
    <property type="match status" value="1"/>
</dbReference>
<dbReference type="PIRSF" id="PIRSF015957">
    <property type="entry name" value="UCP015957"/>
    <property type="match status" value="1"/>
</dbReference>
<evidence type="ECO:0000256" key="2">
    <source>
        <dbReference type="ARBA" id="ARBA00012553"/>
    </source>
</evidence>
<dbReference type="EMBL" id="JASNVW010000002">
    <property type="protein sequence ID" value="MDK6028634.1"/>
    <property type="molecule type" value="Genomic_DNA"/>
</dbReference>
<name>A0ABD4Z5Z3_9CREN</name>
<proteinExistence type="predicted"/>
<comment type="caution">
    <text evidence="8">The sequence shown here is derived from an EMBL/GenBank/DDBJ whole genome shotgun (WGS) entry which is preliminary data.</text>
</comment>
<keyword evidence="9" id="KW-1185">Reference proteome</keyword>
<evidence type="ECO:0000256" key="3">
    <source>
        <dbReference type="ARBA" id="ARBA00023239"/>
    </source>
</evidence>
<keyword evidence="4" id="KW-0704">Schiff base</keyword>
<dbReference type="RefSeq" id="WP_285273747.1">
    <property type="nucleotide sequence ID" value="NZ_JASNVW010000002.1"/>
</dbReference>
<comment type="function">
    <text evidence="1">Catalyzes the formation of 4-(hydroxymethyl)-2-furancarboxaldehyde phosphate (4-HFC-P) from two molecules of glyceraldehyde-3-P (GA-3-P).</text>
</comment>
<comment type="catalytic activity">
    <reaction evidence="6">
        <text>2 D-glyceraldehyde 3-phosphate = 4-(hydroxymethyl)-2-furancarboxaldehyde phosphate + phosphate + 2 H2O</text>
        <dbReference type="Rhea" id="RHEA:43536"/>
        <dbReference type="ChEBI" id="CHEBI:15377"/>
        <dbReference type="ChEBI" id="CHEBI:43474"/>
        <dbReference type="ChEBI" id="CHEBI:59776"/>
        <dbReference type="ChEBI" id="CHEBI:83407"/>
        <dbReference type="EC" id="4.2.3.153"/>
    </reaction>
</comment>
<evidence type="ECO:0000256" key="5">
    <source>
        <dbReference type="ARBA" id="ARBA00032523"/>
    </source>
</evidence>
<protein>
    <recommendedName>
        <fullName evidence="2">(5-formylfuran-3-yl)methyl phosphate synthase</fullName>
        <ecNumber evidence="2">4.2.3.153</ecNumber>
    </recommendedName>
    <alternativeName>
        <fullName evidence="5">4-(hydroxymethyl)-2-furancarboxaldehyde-phosphate synthase</fullName>
    </alternativeName>
</protein>
<sequence>MPKLLISVRSSSEVLNALEGGADIIDVKDPAKGSLGLPRISVVREVVRIVNGLKEVSVAIGDVRSNAAELGYVVTALDSFVNYVKIGFALKSVEEAIAIGREVVENVRKSKIVFVSYADYHKHSFIDPITVIDVAIKAGAQGVMIDTFGKEGLSSFDILPRHYLQEFVNKAKKNGFFTAIAGGLNKHHIKDAVTLGFDVIGFRSAVCVGGRNGSVSKQLVAELRNVLNALA</sequence>
<dbReference type="Proteomes" id="UP001529235">
    <property type="component" value="Unassembled WGS sequence"/>
</dbReference>
<evidence type="ECO:0000256" key="6">
    <source>
        <dbReference type="ARBA" id="ARBA00047628"/>
    </source>
</evidence>
<evidence type="ECO:0000313" key="8">
    <source>
        <dbReference type="EMBL" id="MDK6028634.1"/>
    </source>
</evidence>
<gene>
    <name evidence="8" type="ORF">QPL79_04605</name>
</gene>
<dbReference type="GO" id="GO:0016829">
    <property type="term" value="F:lyase activity"/>
    <property type="evidence" value="ECO:0007669"/>
    <property type="project" value="UniProtKB-KW"/>
</dbReference>
<accession>A0ABD4Z5Z3</accession>